<dbReference type="InterPro" id="IPR016039">
    <property type="entry name" value="Thiolase-like"/>
</dbReference>
<evidence type="ECO:0000313" key="4">
    <source>
        <dbReference type="Proteomes" id="UP001500957"/>
    </source>
</evidence>
<name>A0ABN1G867_9ACTN</name>
<organism evidence="3 4">
    <name type="scientific">Sporichthya brevicatena</name>
    <dbReference type="NCBI Taxonomy" id="171442"/>
    <lineage>
        <taxon>Bacteria</taxon>
        <taxon>Bacillati</taxon>
        <taxon>Actinomycetota</taxon>
        <taxon>Actinomycetes</taxon>
        <taxon>Sporichthyales</taxon>
        <taxon>Sporichthyaceae</taxon>
        <taxon>Sporichthya</taxon>
    </lineage>
</organism>
<evidence type="ECO:0000259" key="1">
    <source>
        <dbReference type="Pfam" id="PF01796"/>
    </source>
</evidence>
<evidence type="ECO:0000313" key="3">
    <source>
        <dbReference type="EMBL" id="GAA0605837.1"/>
    </source>
</evidence>
<dbReference type="Pfam" id="PF12172">
    <property type="entry name" value="zf-ChsH2"/>
    <property type="match status" value="1"/>
</dbReference>
<dbReference type="PANTHER" id="PTHR34075">
    <property type="entry name" value="BLR3430 PROTEIN"/>
    <property type="match status" value="1"/>
</dbReference>
<keyword evidence="4" id="KW-1185">Reference proteome</keyword>
<dbReference type="Pfam" id="PF01796">
    <property type="entry name" value="OB_ChsH2_C"/>
    <property type="match status" value="1"/>
</dbReference>
<dbReference type="EMBL" id="BAAAHE010000005">
    <property type="protein sequence ID" value="GAA0605837.1"/>
    <property type="molecule type" value="Genomic_DNA"/>
</dbReference>
<accession>A0ABN1G867</accession>
<feature type="domain" description="ChsH2 C-terminal OB-fold" evidence="1">
    <location>
        <begin position="376"/>
        <end position="433"/>
    </location>
</feature>
<proteinExistence type="predicted"/>
<dbReference type="InterPro" id="IPR012340">
    <property type="entry name" value="NA-bd_OB-fold"/>
</dbReference>
<reference evidence="3 4" key="1">
    <citation type="journal article" date="2019" name="Int. J. Syst. Evol. Microbiol.">
        <title>The Global Catalogue of Microorganisms (GCM) 10K type strain sequencing project: providing services to taxonomists for standard genome sequencing and annotation.</title>
        <authorList>
            <consortium name="The Broad Institute Genomics Platform"/>
            <consortium name="The Broad Institute Genome Sequencing Center for Infectious Disease"/>
            <person name="Wu L."/>
            <person name="Ma J."/>
        </authorList>
    </citation>
    <scope>NUCLEOTIDE SEQUENCE [LARGE SCALE GENOMIC DNA]</scope>
    <source>
        <strain evidence="3 4">JCM 10671</strain>
    </source>
</reference>
<dbReference type="InterPro" id="IPR052513">
    <property type="entry name" value="Thioester_dehydratase-like"/>
</dbReference>
<comment type="caution">
    <text evidence="3">The sequence shown here is derived from an EMBL/GenBank/DDBJ whole genome shotgun (WGS) entry which is preliminary data.</text>
</comment>
<dbReference type="SUPFAM" id="SSF50249">
    <property type="entry name" value="Nucleic acid-binding proteins"/>
    <property type="match status" value="1"/>
</dbReference>
<dbReference type="InterPro" id="IPR022002">
    <property type="entry name" value="ChsH2_Znr"/>
</dbReference>
<dbReference type="PANTHER" id="PTHR34075:SF5">
    <property type="entry name" value="BLR3430 PROTEIN"/>
    <property type="match status" value="1"/>
</dbReference>
<feature type="domain" description="ChsH2 rubredoxin-like zinc ribbon" evidence="2">
    <location>
        <begin position="341"/>
        <end position="366"/>
    </location>
</feature>
<dbReference type="Proteomes" id="UP001500957">
    <property type="component" value="Unassembled WGS sequence"/>
</dbReference>
<dbReference type="InterPro" id="IPR002878">
    <property type="entry name" value="ChsH2_C"/>
</dbReference>
<gene>
    <name evidence="3" type="ORF">GCM10009547_04680</name>
</gene>
<sequence>MSQGIVAYAAYLPAHRLPLADVAATLGAGRGKGTRVVASYDEDSTTLAVEAARAALAGRRPASIWFATTSPAYAEKTNASAIHAALGLGTDGFAVDVAGSARSAQGALRAAAAQPGGLAVLADVRVGTPGSADELQNADGAAAFLFGPADEALLVPVATASVTGEFLDRWRAPGDHSASSWEERFGQEMYTPLIEAATSQALVVAGLTATDHVVVSCPHTRTATATRAAHGGDDLTLGQAGAADLGLRLADVLDRAEPGQTVLTISAVDGADATVWRVTDRIAAGRASSPLRAQLAGGREVGYGTYLTWRGLLEREGPRRPDPERPAGPPSARGLDWKFGFVGSRCDKCGFLHLPPSRVCVSCRVADQMTPTPLADATGTVVTFTVDRLAYSMSPPVIDAVVDFDGGGRTLLELADVKPEDIAVGSRVGLTFRKLYTSGGVHNYFWKARILTEARDGE</sequence>
<protein>
    <submittedName>
        <fullName evidence="3">Hydroxymethylglutaryl-CoA synthase family protein</fullName>
    </submittedName>
</protein>
<evidence type="ECO:0000259" key="2">
    <source>
        <dbReference type="Pfam" id="PF12172"/>
    </source>
</evidence>
<dbReference type="RefSeq" id="WP_344601171.1">
    <property type="nucleotide sequence ID" value="NZ_BAAAHE010000005.1"/>
</dbReference>
<dbReference type="SUPFAM" id="SSF53901">
    <property type="entry name" value="Thiolase-like"/>
    <property type="match status" value="1"/>
</dbReference>
<dbReference type="Gene3D" id="3.40.47.10">
    <property type="match status" value="1"/>
</dbReference>